<accession>A0A067KMQ6</accession>
<evidence type="ECO:0000313" key="1">
    <source>
        <dbReference type="EMBL" id="KDP37526.1"/>
    </source>
</evidence>
<name>A0A067KMQ6_JATCU</name>
<proteinExistence type="predicted"/>
<protein>
    <submittedName>
        <fullName evidence="1">Uncharacterized protein</fullName>
    </submittedName>
</protein>
<organism evidence="1 2">
    <name type="scientific">Jatropha curcas</name>
    <name type="common">Barbados nut</name>
    <dbReference type="NCBI Taxonomy" id="180498"/>
    <lineage>
        <taxon>Eukaryota</taxon>
        <taxon>Viridiplantae</taxon>
        <taxon>Streptophyta</taxon>
        <taxon>Embryophyta</taxon>
        <taxon>Tracheophyta</taxon>
        <taxon>Spermatophyta</taxon>
        <taxon>Magnoliopsida</taxon>
        <taxon>eudicotyledons</taxon>
        <taxon>Gunneridae</taxon>
        <taxon>Pentapetalae</taxon>
        <taxon>rosids</taxon>
        <taxon>fabids</taxon>
        <taxon>Malpighiales</taxon>
        <taxon>Euphorbiaceae</taxon>
        <taxon>Crotonoideae</taxon>
        <taxon>Jatropheae</taxon>
        <taxon>Jatropha</taxon>
    </lineage>
</organism>
<keyword evidence="2" id="KW-1185">Reference proteome</keyword>
<dbReference type="Proteomes" id="UP000027138">
    <property type="component" value="Unassembled WGS sequence"/>
</dbReference>
<dbReference type="AlphaFoldDB" id="A0A067KMQ6"/>
<reference evidence="1 2" key="1">
    <citation type="journal article" date="2014" name="PLoS ONE">
        <title>Global Analysis of Gene Expression Profiles in Physic Nut (Jatropha curcas L.) Seedlings Exposed to Salt Stress.</title>
        <authorList>
            <person name="Zhang L."/>
            <person name="Zhang C."/>
            <person name="Wu P."/>
            <person name="Chen Y."/>
            <person name="Li M."/>
            <person name="Jiang H."/>
            <person name="Wu G."/>
        </authorList>
    </citation>
    <scope>NUCLEOTIDE SEQUENCE [LARGE SCALE GENOMIC DNA]</scope>
    <source>
        <strain evidence="2">cv. GZQX0401</strain>
        <tissue evidence="1">Young leaves</tissue>
    </source>
</reference>
<evidence type="ECO:0000313" key="2">
    <source>
        <dbReference type="Proteomes" id="UP000027138"/>
    </source>
</evidence>
<sequence length="145" mass="16521">MVFLPQGTYSFPTMLRFGRYLQNYLNNKWEEALWPIMLFGNGVIDPVTCHVSHGMKLWVVVLDSRSSINLRYDLPSHLCWGIIEPCSVLHRTYGVRHLSSGFRHYSLAYATMTVRMEGMRNPAVTPLQPVNDLIDCASGSKSVSR</sequence>
<gene>
    <name evidence="1" type="ORF">JCGZ_05965</name>
</gene>
<dbReference type="EMBL" id="KK914399">
    <property type="protein sequence ID" value="KDP37526.1"/>
    <property type="molecule type" value="Genomic_DNA"/>
</dbReference>